<dbReference type="InterPro" id="IPR017850">
    <property type="entry name" value="Alkaline_phosphatase_core_sf"/>
</dbReference>
<dbReference type="PANTHER" id="PTHR43108:SF8">
    <property type="entry name" value="SD21168P"/>
    <property type="match status" value="1"/>
</dbReference>
<dbReference type="EMBL" id="JAHKNI010000025">
    <property type="protein sequence ID" value="MBU3067817.1"/>
    <property type="molecule type" value="Genomic_DNA"/>
</dbReference>
<dbReference type="PANTHER" id="PTHR43108">
    <property type="entry name" value="N-ACETYLGLUCOSAMINE-6-SULFATASE FAMILY MEMBER"/>
    <property type="match status" value="1"/>
</dbReference>
<organism evidence="2 3">
    <name type="scientific">Nocardia albiluteola</name>
    <dbReference type="NCBI Taxonomy" id="2842303"/>
    <lineage>
        <taxon>Bacteria</taxon>
        <taxon>Bacillati</taxon>
        <taxon>Actinomycetota</taxon>
        <taxon>Actinomycetes</taxon>
        <taxon>Mycobacteriales</taxon>
        <taxon>Nocardiaceae</taxon>
        <taxon>Nocardia</taxon>
    </lineage>
</organism>
<name>A0ABS6BC01_9NOCA</name>
<evidence type="ECO:0000313" key="2">
    <source>
        <dbReference type="EMBL" id="MBU3067817.1"/>
    </source>
</evidence>
<accession>A0ABS6BC01</accession>
<dbReference type="Pfam" id="PF00884">
    <property type="entry name" value="Sulfatase"/>
    <property type="match status" value="1"/>
</dbReference>
<dbReference type="SUPFAM" id="SSF53649">
    <property type="entry name" value="Alkaline phosphatase-like"/>
    <property type="match status" value="1"/>
</dbReference>
<evidence type="ECO:0000259" key="1">
    <source>
        <dbReference type="Pfam" id="PF00884"/>
    </source>
</evidence>
<keyword evidence="3" id="KW-1185">Reference proteome</keyword>
<proteinExistence type="predicted"/>
<dbReference type="Gene3D" id="3.40.720.10">
    <property type="entry name" value="Alkaline Phosphatase, subunit A"/>
    <property type="match status" value="1"/>
</dbReference>
<dbReference type="InterPro" id="IPR000917">
    <property type="entry name" value="Sulfatase_N"/>
</dbReference>
<comment type="caution">
    <text evidence="2">The sequence shown here is derived from an EMBL/GenBank/DDBJ whole genome shotgun (WGS) entry which is preliminary data.</text>
</comment>
<protein>
    <submittedName>
        <fullName evidence="2">Sulfatase-like hydrolase/transferase</fullName>
    </submittedName>
</protein>
<evidence type="ECO:0000313" key="3">
    <source>
        <dbReference type="Proteomes" id="UP000733379"/>
    </source>
</evidence>
<gene>
    <name evidence="2" type="ORF">KO481_40670</name>
</gene>
<sequence length="224" mass="25429">MPTEAEHSQTLTFDAGLEFIRTNAAADRWFVQIETFDPHEPFFSHKNYKDLYPHDYDGPHFDWPDYKRVTETEDEAQHVRHEYAALLSMCDHSLGWVLAMMDELNLWDDTMLIVNTDHGFLLGERGWWGKSVQPWYNELVHLPLFAWDPRTQAAGERRQALVQTIDLAPTLLAFFGIQIPADTQGAPLPVAADTEIRAGALFGMRCKTPARCADSSAPAILTPT</sequence>
<dbReference type="Proteomes" id="UP000733379">
    <property type="component" value="Unassembled WGS sequence"/>
</dbReference>
<reference evidence="2 3" key="1">
    <citation type="submission" date="2021-06" db="EMBL/GenBank/DDBJ databases">
        <title>Actinomycetes sequencing.</title>
        <authorList>
            <person name="Shan Q."/>
        </authorList>
    </citation>
    <scope>NUCLEOTIDE SEQUENCE [LARGE SCALE GENOMIC DNA]</scope>
    <source>
        <strain evidence="2 3">NEAU-G5</strain>
    </source>
</reference>
<feature type="domain" description="Sulfatase N-terminal" evidence="1">
    <location>
        <begin position="6"/>
        <end position="177"/>
    </location>
</feature>